<evidence type="ECO:0000313" key="2">
    <source>
        <dbReference type="Proteomes" id="UP000199019"/>
    </source>
</evidence>
<reference evidence="2" key="1">
    <citation type="submission" date="2016-10" db="EMBL/GenBank/DDBJ databases">
        <authorList>
            <person name="Varghese N."/>
            <person name="Submissions S."/>
        </authorList>
    </citation>
    <scope>NUCLEOTIDE SEQUENCE [LARGE SCALE GENOMIC DNA]</scope>
    <source>
        <strain evidence="2">CGMCC 1.6963</strain>
    </source>
</reference>
<dbReference type="OrthoDB" id="3296462at2"/>
<evidence type="ECO:0008006" key="3">
    <source>
        <dbReference type="Google" id="ProtNLM"/>
    </source>
</evidence>
<sequence>MTPEDIIEPKGPNLVRPYFLTAGRTQAAVELPIEATLVLQPSARERTWPAGDMAGRIIALCAEPQSVAEISAKLSVPLGVARVLIGDLVAAGHLRTQATLTENSSTDERRDLIERTLSGLRAL</sequence>
<dbReference type="PANTHER" id="PTHR36221:SF1">
    <property type="entry name" value="DUF742 DOMAIN-CONTAINING PROTEIN"/>
    <property type="match status" value="1"/>
</dbReference>
<dbReference type="AlphaFoldDB" id="A0A1H9TPF6"/>
<dbReference type="InterPro" id="IPR007995">
    <property type="entry name" value="DUF742"/>
</dbReference>
<dbReference type="Proteomes" id="UP000199019">
    <property type="component" value="Unassembled WGS sequence"/>
</dbReference>
<dbReference type="STRING" id="587636.SAMN05216199_1701"/>
<dbReference type="Pfam" id="PF05331">
    <property type="entry name" value="DUF742"/>
    <property type="match status" value="1"/>
</dbReference>
<name>A0A1H9TPF6_9MICO</name>
<dbReference type="PANTHER" id="PTHR36221">
    <property type="entry name" value="DUF742 DOMAIN-CONTAINING PROTEIN"/>
    <property type="match status" value="1"/>
</dbReference>
<keyword evidence="2" id="KW-1185">Reference proteome</keyword>
<dbReference type="RefSeq" id="WP_091757133.1">
    <property type="nucleotide sequence ID" value="NZ_FOHB01000002.1"/>
</dbReference>
<evidence type="ECO:0000313" key="1">
    <source>
        <dbReference type="EMBL" id="SER99032.1"/>
    </source>
</evidence>
<gene>
    <name evidence="1" type="ORF">SAMN05216199_1701</name>
</gene>
<proteinExistence type="predicted"/>
<accession>A0A1H9TPF6</accession>
<organism evidence="1 2">
    <name type="scientific">Pedococcus cremeus</name>
    <dbReference type="NCBI Taxonomy" id="587636"/>
    <lineage>
        <taxon>Bacteria</taxon>
        <taxon>Bacillati</taxon>
        <taxon>Actinomycetota</taxon>
        <taxon>Actinomycetes</taxon>
        <taxon>Micrococcales</taxon>
        <taxon>Intrasporangiaceae</taxon>
        <taxon>Pedococcus</taxon>
    </lineage>
</organism>
<dbReference type="EMBL" id="FOHB01000002">
    <property type="protein sequence ID" value="SER99032.1"/>
    <property type="molecule type" value="Genomic_DNA"/>
</dbReference>
<protein>
    <recommendedName>
        <fullName evidence="3">DUF742 domain-containing protein</fullName>
    </recommendedName>
</protein>